<dbReference type="PANTHER" id="PTHR37461">
    <property type="entry name" value="ANTI-SIGMA-K FACTOR RSKA"/>
    <property type="match status" value="1"/>
</dbReference>
<keyword evidence="2" id="KW-0472">Membrane</keyword>
<dbReference type="InterPro" id="IPR018764">
    <property type="entry name" value="RskA_C"/>
</dbReference>
<feature type="coiled-coil region" evidence="1">
    <location>
        <begin position="128"/>
        <end position="155"/>
    </location>
</feature>
<reference evidence="4 5" key="1">
    <citation type="submission" date="2020-07" db="EMBL/GenBank/DDBJ databases">
        <title>Description of Kordia aestuariivivens sp. nov., isolated from a tidal flat.</title>
        <authorList>
            <person name="Park S."/>
            <person name="Yoon J.-H."/>
        </authorList>
    </citation>
    <scope>NUCLEOTIDE SEQUENCE [LARGE SCALE GENOMIC DNA]</scope>
    <source>
        <strain evidence="4 5">YSTF-M3</strain>
    </source>
</reference>
<keyword evidence="2" id="KW-1133">Transmembrane helix</keyword>
<feature type="domain" description="Anti-sigma K factor RskA C-terminal" evidence="3">
    <location>
        <begin position="104"/>
        <end position="255"/>
    </location>
</feature>
<gene>
    <name evidence="4" type="ORF">H2O64_09390</name>
</gene>
<dbReference type="InterPro" id="IPR051474">
    <property type="entry name" value="Anti-sigma-K/W_factor"/>
</dbReference>
<name>A0ABR7Q8W2_9FLAO</name>
<keyword evidence="1" id="KW-0175">Coiled coil</keyword>
<dbReference type="EMBL" id="JACGWS010000005">
    <property type="protein sequence ID" value="MBC8754883.1"/>
    <property type="molecule type" value="Genomic_DNA"/>
</dbReference>
<keyword evidence="2" id="KW-0812">Transmembrane</keyword>
<evidence type="ECO:0000313" key="4">
    <source>
        <dbReference type="EMBL" id="MBC8754883.1"/>
    </source>
</evidence>
<dbReference type="RefSeq" id="WP_187561935.1">
    <property type="nucleotide sequence ID" value="NZ_JACGWS010000005.1"/>
</dbReference>
<dbReference type="PANTHER" id="PTHR37461:SF1">
    <property type="entry name" value="ANTI-SIGMA-K FACTOR RSKA"/>
    <property type="match status" value="1"/>
</dbReference>
<feature type="transmembrane region" description="Helical" evidence="2">
    <location>
        <begin position="98"/>
        <end position="118"/>
    </location>
</feature>
<evidence type="ECO:0000259" key="3">
    <source>
        <dbReference type="Pfam" id="PF10099"/>
    </source>
</evidence>
<proteinExistence type="predicted"/>
<accession>A0ABR7Q8W2</accession>
<organism evidence="4 5">
    <name type="scientific">Kordia aestuariivivens</name>
    <dbReference type="NCBI Taxonomy" id="2759037"/>
    <lineage>
        <taxon>Bacteria</taxon>
        <taxon>Pseudomonadati</taxon>
        <taxon>Bacteroidota</taxon>
        <taxon>Flavobacteriia</taxon>
        <taxon>Flavobacteriales</taxon>
        <taxon>Flavobacteriaceae</taxon>
        <taxon>Kordia</taxon>
    </lineage>
</organism>
<evidence type="ECO:0000256" key="2">
    <source>
        <dbReference type="SAM" id="Phobius"/>
    </source>
</evidence>
<protein>
    <submittedName>
        <fullName evidence="4">Anti-sigma factor</fullName>
    </submittedName>
</protein>
<evidence type="ECO:0000313" key="5">
    <source>
        <dbReference type="Proteomes" id="UP000619238"/>
    </source>
</evidence>
<dbReference type="Pfam" id="PF10099">
    <property type="entry name" value="RskA_C"/>
    <property type="match status" value="1"/>
</dbReference>
<evidence type="ECO:0000256" key="1">
    <source>
        <dbReference type="SAM" id="Coils"/>
    </source>
</evidence>
<keyword evidence="5" id="KW-1185">Reference proteome</keyword>
<comment type="caution">
    <text evidence="4">The sequence shown here is derived from an EMBL/GenBank/DDBJ whole genome shotgun (WGS) entry which is preliminary data.</text>
</comment>
<sequence length="265" mass="29320">MKDRDTIIQSGMLEQYFLGTLPKEQIAALEKMLAEDEILAVKYSEIETDFENIAFENAVQPPNFIKNNLFVAIQDDDPKVKTLPKEEPPAPKSVNPKVLMWIAAGIAAIFMVSSLWMFTQWNTAQDNLQVTQQELNTIKQQIANLEGNLKDSQLLAEVVKDPNTLQYALKGNDKIPGGLATAYINHESKSAVVNAQKLPALPADKTYQMWADVDGEMINMGIIDKSKDVVILQYIDEAASLNITIEPAGGSDHATVAQLVTNVYL</sequence>
<dbReference type="Proteomes" id="UP000619238">
    <property type="component" value="Unassembled WGS sequence"/>
</dbReference>